<evidence type="ECO:0000313" key="3">
    <source>
        <dbReference type="Proteomes" id="UP000501740"/>
    </source>
</evidence>
<dbReference type="EMBL" id="MK681855">
    <property type="protein sequence ID" value="QJE49089.1"/>
    <property type="molecule type" value="Genomic_DNA"/>
</dbReference>
<reference evidence="3 4" key="1">
    <citation type="submission" date="2019-03" db="EMBL/GenBank/DDBJ databases">
        <authorList>
            <person name="Winters A.D."/>
            <person name="Faisal M."/>
        </authorList>
    </citation>
    <scope>NUCLEOTIDE SEQUENCE [LARGE SCALE GENOMIC DNA]</scope>
    <source>
        <strain evidence="1 4">Alleghany 12-343</strain>
        <strain evidence="2 3">Pine 14-204</strain>
    </source>
</reference>
<dbReference type="EMBL" id="MK681856">
    <property type="protein sequence ID" value="QJE49175.1"/>
    <property type="molecule type" value="Genomic_DNA"/>
</dbReference>
<evidence type="ECO:0000313" key="2">
    <source>
        <dbReference type="EMBL" id="QJE49175.1"/>
    </source>
</evidence>
<dbReference type="Pfam" id="PF21644">
    <property type="entry name" value="ORF158L-like"/>
    <property type="match status" value="1"/>
</dbReference>
<organism evidence="2 3">
    <name type="scientific">Largemouth bass virus</name>
    <dbReference type="NCBI Taxonomy" id="176656"/>
    <lineage>
        <taxon>Viruses</taxon>
        <taxon>Varidnaviria</taxon>
        <taxon>Bamfordvirae</taxon>
        <taxon>Nucleocytoviricota</taxon>
        <taxon>Megaviricetes</taxon>
        <taxon>Pimascovirales</taxon>
        <taxon>Pimascovirales incertae sedis</taxon>
        <taxon>Iridoviridae</taxon>
        <taxon>Alphairidovirinae</taxon>
        <taxon>Ranavirus</taxon>
        <taxon>Ranavirus micropterus1</taxon>
        <taxon>Santee-Cooper ranavirus</taxon>
    </lineage>
</organism>
<dbReference type="Proteomes" id="UP000503328">
    <property type="component" value="Segment"/>
</dbReference>
<name>A0A9X7TWU5_9VIRU</name>
<evidence type="ECO:0000313" key="4">
    <source>
        <dbReference type="Proteomes" id="UP000503328"/>
    </source>
</evidence>
<dbReference type="Proteomes" id="UP000501740">
    <property type="component" value="Segment"/>
</dbReference>
<gene>
    <name evidence="2" type="ORF">LMBV_026</name>
</gene>
<dbReference type="Gene3D" id="2.60.120.1150">
    <property type="match status" value="1"/>
</dbReference>
<sequence length="158" mass="17851">MGWEVTLAAKFKDVSGAETGTGSANLDMGIKYCWIWDSQIPRNSTQLEYTIYGELGMEHWVTFFTSCHVKCSTTVLEHDSVFDIEGSLQIPPGAVYVRIHAACSYALRMPGLIRGYYTLGEKEHPGFSVGQLNSDDVRASLKSWYWRDDDDDYDDDDD</sequence>
<accession>A0A9X7TWU5</accession>
<dbReference type="InterPro" id="IPR048864">
    <property type="entry name" value="ORF158L-like"/>
</dbReference>
<protein>
    <submittedName>
        <fullName evidence="2">Uncharacterized protein</fullName>
    </submittedName>
</protein>
<evidence type="ECO:0000313" key="1">
    <source>
        <dbReference type="EMBL" id="QJE49089.1"/>
    </source>
</evidence>
<proteinExistence type="predicted"/>